<organism evidence="3 4">
    <name type="scientific">Triangularia setosa</name>
    <dbReference type="NCBI Taxonomy" id="2587417"/>
    <lineage>
        <taxon>Eukaryota</taxon>
        <taxon>Fungi</taxon>
        <taxon>Dikarya</taxon>
        <taxon>Ascomycota</taxon>
        <taxon>Pezizomycotina</taxon>
        <taxon>Sordariomycetes</taxon>
        <taxon>Sordariomycetidae</taxon>
        <taxon>Sordariales</taxon>
        <taxon>Podosporaceae</taxon>
        <taxon>Triangularia</taxon>
    </lineage>
</organism>
<keyword evidence="2" id="KW-0812">Transmembrane</keyword>
<feature type="transmembrane region" description="Helical" evidence="2">
    <location>
        <begin position="74"/>
        <end position="94"/>
    </location>
</feature>
<dbReference type="EMBL" id="MU866184">
    <property type="protein sequence ID" value="KAK4176827.1"/>
    <property type="molecule type" value="Genomic_DNA"/>
</dbReference>
<reference evidence="3" key="1">
    <citation type="journal article" date="2023" name="Mol. Phylogenet. Evol.">
        <title>Genome-scale phylogeny and comparative genomics of the fungal order Sordariales.</title>
        <authorList>
            <person name="Hensen N."/>
            <person name="Bonometti L."/>
            <person name="Westerberg I."/>
            <person name="Brannstrom I.O."/>
            <person name="Guillou S."/>
            <person name="Cros-Aarteil S."/>
            <person name="Calhoun S."/>
            <person name="Haridas S."/>
            <person name="Kuo A."/>
            <person name="Mondo S."/>
            <person name="Pangilinan J."/>
            <person name="Riley R."/>
            <person name="LaButti K."/>
            <person name="Andreopoulos B."/>
            <person name="Lipzen A."/>
            <person name="Chen C."/>
            <person name="Yan M."/>
            <person name="Daum C."/>
            <person name="Ng V."/>
            <person name="Clum A."/>
            <person name="Steindorff A."/>
            <person name="Ohm R.A."/>
            <person name="Martin F."/>
            <person name="Silar P."/>
            <person name="Natvig D.O."/>
            <person name="Lalanne C."/>
            <person name="Gautier V."/>
            <person name="Ament-Velasquez S.L."/>
            <person name="Kruys A."/>
            <person name="Hutchinson M.I."/>
            <person name="Powell A.J."/>
            <person name="Barry K."/>
            <person name="Miller A.N."/>
            <person name="Grigoriev I.V."/>
            <person name="Debuchy R."/>
            <person name="Gladieux P."/>
            <person name="Hiltunen Thoren M."/>
            <person name="Johannesson H."/>
        </authorList>
    </citation>
    <scope>NUCLEOTIDE SEQUENCE</scope>
    <source>
        <strain evidence="3">CBS 892.96</strain>
    </source>
</reference>
<dbReference type="Proteomes" id="UP001302321">
    <property type="component" value="Unassembled WGS sequence"/>
</dbReference>
<protein>
    <submittedName>
        <fullName evidence="3">Uncharacterized protein</fullName>
    </submittedName>
</protein>
<evidence type="ECO:0000313" key="3">
    <source>
        <dbReference type="EMBL" id="KAK4176827.1"/>
    </source>
</evidence>
<evidence type="ECO:0000256" key="2">
    <source>
        <dbReference type="SAM" id="Phobius"/>
    </source>
</evidence>
<reference evidence="3" key="2">
    <citation type="submission" date="2023-05" db="EMBL/GenBank/DDBJ databases">
        <authorList>
            <consortium name="Lawrence Berkeley National Laboratory"/>
            <person name="Steindorff A."/>
            <person name="Hensen N."/>
            <person name="Bonometti L."/>
            <person name="Westerberg I."/>
            <person name="Brannstrom I.O."/>
            <person name="Guillou S."/>
            <person name="Cros-Aarteil S."/>
            <person name="Calhoun S."/>
            <person name="Haridas S."/>
            <person name="Kuo A."/>
            <person name="Mondo S."/>
            <person name="Pangilinan J."/>
            <person name="Riley R."/>
            <person name="Labutti K."/>
            <person name="Andreopoulos B."/>
            <person name="Lipzen A."/>
            <person name="Chen C."/>
            <person name="Yanf M."/>
            <person name="Daum C."/>
            <person name="Ng V."/>
            <person name="Clum A."/>
            <person name="Ohm R."/>
            <person name="Martin F."/>
            <person name="Silar P."/>
            <person name="Natvig D."/>
            <person name="Lalanne C."/>
            <person name="Gautier V."/>
            <person name="Ament-Velasquez S.L."/>
            <person name="Kruys A."/>
            <person name="Hutchinson M.I."/>
            <person name="Powell A.J."/>
            <person name="Barry K."/>
            <person name="Miller A.N."/>
            <person name="Grigoriev I.V."/>
            <person name="Debuchy R."/>
            <person name="Gladieux P."/>
            <person name="Thoren M.H."/>
            <person name="Johannesson H."/>
        </authorList>
    </citation>
    <scope>NUCLEOTIDE SEQUENCE</scope>
    <source>
        <strain evidence="3">CBS 892.96</strain>
    </source>
</reference>
<accession>A0AAN7A8Y8</accession>
<name>A0AAN7A8Y8_9PEZI</name>
<proteinExistence type="predicted"/>
<feature type="compositionally biased region" description="Low complexity" evidence="1">
    <location>
        <begin position="11"/>
        <end position="20"/>
    </location>
</feature>
<evidence type="ECO:0000256" key="1">
    <source>
        <dbReference type="SAM" id="MobiDB-lite"/>
    </source>
</evidence>
<keyword evidence="4" id="KW-1185">Reference proteome</keyword>
<dbReference type="AlphaFoldDB" id="A0AAN7A8Y8"/>
<evidence type="ECO:0000313" key="4">
    <source>
        <dbReference type="Proteomes" id="UP001302321"/>
    </source>
</evidence>
<keyword evidence="2" id="KW-1133">Transmembrane helix</keyword>
<gene>
    <name evidence="3" type="ORF">QBC36DRAFT_3979</name>
</gene>
<feature type="transmembrane region" description="Helical" evidence="2">
    <location>
        <begin position="44"/>
        <end position="62"/>
    </location>
</feature>
<sequence length="105" mass="11582">MFAMARPSLRTTTTATHSTTRNGAGDGDNRLFFFISSTDSRDGVLRLFFLGWLGFSGAFGSMTRQNGITQSPKYPSVVLFKCVYMCVVGLGLGWHGRWSAKKSIF</sequence>
<comment type="caution">
    <text evidence="3">The sequence shown here is derived from an EMBL/GenBank/DDBJ whole genome shotgun (WGS) entry which is preliminary data.</text>
</comment>
<feature type="region of interest" description="Disordered" evidence="1">
    <location>
        <begin position="1"/>
        <end position="22"/>
    </location>
</feature>
<keyword evidence="2" id="KW-0472">Membrane</keyword>